<keyword evidence="2" id="KW-0813">Transport</keyword>
<name>A0A016UFY1_9BILA</name>
<dbReference type="AlphaFoldDB" id="A0A016UFY1"/>
<feature type="transmembrane region" description="Helical" evidence="7">
    <location>
        <begin position="99"/>
        <end position="120"/>
    </location>
</feature>
<dbReference type="OrthoDB" id="5778713at2759"/>
<dbReference type="Pfam" id="PF00209">
    <property type="entry name" value="SNF"/>
    <property type="match status" value="1"/>
</dbReference>
<gene>
    <name evidence="8" type="primary">Acey_s0043.g753</name>
    <name evidence="8" type="synonym">Acey-snf-10</name>
    <name evidence="8" type="ORF">Y032_0043g753</name>
</gene>
<evidence type="ECO:0000256" key="7">
    <source>
        <dbReference type="SAM" id="Phobius"/>
    </source>
</evidence>
<sequence>MWVVVTMLREKYADSTRKHLSPTHVWIMIVALGLCGYIVGFQFIMPGGLSLSVSVDVISGFGTLIIGFLQLVTVAYIYGFRRFSTNIRTMVEAFGLMNFFWWFNWIITSPFLHLACFIATFTVTYNYLWEQVFWRVVFSVTAVAWVPINLAFKNIERKKFNEPFKMIFRPRKDWGPSNAHDREEAIRMERALRVR</sequence>
<comment type="caution">
    <text evidence="8">The sequence shown here is derived from an EMBL/GenBank/DDBJ whole genome shotgun (WGS) entry which is preliminary data.</text>
</comment>
<dbReference type="EMBL" id="JARK01001379">
    <property type="protein sequence ID" value="EYC13503.1"/>
    <property type="molecule type" value="Genomic_DNA"/>
</dbReference>
<evidence type="ECO:0000256" key="4">
    <source>
        <dbReference type="ARBA" id="ARBA00022847"/>
    </source>
</evidence>
<evidence type="ECO:0000313" key="8">
    <source>
        <dbReference type="EMBL" id="EYC13503.1"/>
    </source>
</evidence>
<comment type="subcellular location">
    <subcellularLocation>
        <location evidence="1">Membrane</location>
        <topology evidence="1">Multi-pass membrane protein</topology>
    </subcellularLocation>
</comment>
<dbReference type="PROSITE" id="PS50267">
    <property type="entry name" value="NA_NEUROTRAN_SYMP_3"/>
    <property type="match status" value="1"/>
</dbReference>
<dbReference type="SUPFAM" id="SSF161070">
    <property type="entry name" value="SNF-like"/>
    <property type="match status" value="1"/>
</dbReference>
<dbReference type="GO" id="GO:0089718">
    <property type="term" value="P:amino acid import across plasma membrane"/>
    <property type="evidence" value="ECO:0007669"/>
    <property type="project" value="TreeGrafter"/>
</dbReference>
<dbReference type="PANTHER" id="PTHR11616:SF241">
    <property type="entry name" value="SODIUM- AND CHLORIDE-DEPENDENT GLYCINE TRANSPORTER 2"/>
    <property type="match status" value="1"/>
</dbReference>
<keyword evidence="6 7" id="KW-0472">Membrane</keyword>
<feature type="transmembrane region" description="Helical" evidence="7">
    <location>
        <begin position="25"/>
        <end position="45"/>
    </location>
</feature>
<evidence type="ECO:0000313" key="9">
    <source>
        <dbReference type="Proteomes" id="UP000024635"/>
    </source>
</evidence>
<evidence type="ECO:0000256" key="6">
    <source>
        <dbReference type="ARBA" id="ARBA00023136"/>
    </source>
</evidence>
<dbReference type="GO" id="GO:0005886">
    <property type="term" value="C:plasma membrane"/>
    <property type="evidence" value="ECO:0007669"/>
    <property type="project" value="TreeGrafter"/>
</dbReference>
<dbReference type="PANTHER" id="PTHR11616">
    <property type="entry name" value="SODIUM/CHLORIDE DEPENDENT TRANSPORTER"/>
    <property type="match status" value="1"/>
</dbReference>
<keyword evidence="3 7" id="KW-0812">Transmembrane</keyword>
<accession>A0A016UFY1</accession>
<reference evidence="9" key="1">
    <citation type="journal article" date="2015" name="Nat. Genet.">
        <title>The genome and transcriptome of the zoonotic hookworm Ancylostoma ceylanicum identify infection-specific gene families.</title>
        <authorList>
            <person name="Schwarz E.M."/>
            <person name="Hu Y."/>
            <person name="Antoshechkin I."/>
            <person name="Miller M.M."/>
            <person name="Sternberg P.W."/>
            <person name="Aroian R.V."/>
        </authorList>
    </citation>
    <scope>NUCLEOTIDE SEQUENCE</scope>
    <source>
        <strain evidence="9">HY135</strain>
    </source>
</reference>
<evidence type="ECO:0000256" key="3">
    <source>
        <dbReference type="ARBA" id="ARBA00022692"/>
    </source>
</evidence>
<organism evidence="8 9">
    <name type="scientific">Ancylostoma ceylanicum</name>
    <dbReference type="NCBI Taxonomy" id="53326"/>
    <lineage>
        <taxon>Eukaryota</taxon>
        <taxon>Metazoa</taxon>
        <taxon>Ecdysozoa</taxon>
        <taxon>Nematoda</taxon>
        <taxon>Chromadorea</taxon>
        <taxon>Rhabditida</taxon>
        <taxon>Rhabditina</taxon>
        <taxon>Rhabditomorpha</taxon>
        <taxon>Strongyloidea</taxon>
        <taxon>Ancylostomatidae</taxon>
        <taxon>Ancylostomatinae</taxon>
        <taxon>Ancylostoma</taxon>
    </lineage>
</organism>
<evidence type="ECO:0000256" key="5">
    <source>
        <dbReference type="ARBA" id="ARBA00022989"/>
    </source>
</evidence>
<keyword evidence="5 7" id="KW-1133">Transmembrane helix</keyword>
<protein>
    <submittedName>
        <fullName evidence="8">Uncharacterized protein</fullName>
    </submittedName>
</protein>
<feature type="transmembrane region" description="Helical" evidence="7">
    <location>
        <begin position="57"/>
        <end position="78"/>
    </location>
</feature>
<dbReference type="STRING" id="53326.A0A016UFY1"/>
<evidence type="ECO:0000256" key="2">
    <source>
        <dbReference type="ARBA" id="ARBA00022448"/>
    </source>
</evidence>
<keyword evidence="9" id="KW-1185">Reference proteome</keyword>
<dbReference type="InterPro" id="IPR037272">
    <property type="entry name" value="SNS_sf"/>
</dbReference>
<dbReference type="Proteomes" id="UP000024635">
    <property type="component" value="Unassembled WGS sequence"/>
</dbReference>
<keyword evidence="4" id="KW-0769">Symport</keyword>
<proteinExistence type="predicted"/>
<feature type="transmembrane region" description="Helical" evidence="7">
    <location>
        <begin position="132"/>
        <end position="152"/>
    </location>
</feature>
<evidence type="ECO:0000256" key="1">
    <source>
        <dbReference type="ARBA" id="ARBA00004141"/>
    </source>
</evidence>
<dbReference type="GO" id="GO:0005283">
    <property type="term" value="F:amino acid:sodium symporter activity"/>
    <property type="evidence" value="ECO:0007669"/>
    <property type="project" value="TreeGrafter"/>
</dbReference>
<dbReference type="InterPro" id="IPR000175">
    <property type="entry name" value="Na/ntran_symport"/>
</dbReference>